<dbReference type="EMBL" id="WBMR01000001">
    <property type="protein sequence ID" value="KAB2390464.1"/>
    <property type="molecule type" value="Genomic_DNA"/>
</dbReference>
<dbReference type="Proteomes" id="UP000483004">
    <property type="component" value="Unassembled WGS sequence"/>
</dbReference>
<dbReference type="RefSeq" id="WP_151537888.1">
    <property type="nucleotide sequence ID" value="NZ_WBMR01000001.1"/>
</dbReference>
<gene>
    <name evidence="2" type="ORF">F9B16_01125</name>
</gene>
<evidence type="ECO:0000313" key="2">
    <source>
        <dbReference type="EMBL" id="KAB2390464.1"/>
    </source>
</evidence>
<feature type="transmembrane region" description="Helical" evidence="1">
    <location>
        <begin position="12"/>
        <end position="37"/>
    </location>
</feature>
<reference evidence="2 3" key="1">
    <citation type="submission" date="2019-09" db="EMBL/GenBank/DDBJ databases">
        <title>Actinomadura physcomitrii sp. nov., a novel actinomycete isolated from moss [Physcomitrium sphaericum (Ludw) Fuernr].</title>
        <authorList>
            <person name="Liu C."/>
            <person name="Zhuang X."/>
        </authorList>
    </citation>
    <scope>NUCLEOTIDE SEQUENCE [LARGE SCALE GENOMIC DNA]</scope>
    <source>
        <strain evidence="2 3">CYP1-1B</strain>
    </source>
</reference>
<keyword evidence="1" id="KW-0812">Transmembrane</keyword>
<protein>
    <submittedName>
        <fullName evidence="2">Uncharacterized protein</fullName>
    </submittedName>
</protein>
<keyword evidence="1" id="KW-0472">Membrane</keyword>
<accession>A0A6L3W800</accession>
<evidence type="ECO:0000313" key="3">
    <source>
        <dbReference type="Proteomes" id="UP000483004"/>
    </source>
</evidence>
<organism evidence="2 3">
    <name type="scientific">Actinomadura montaniterrae</name>
    <dbReference type="NCBI Taxonomy" id="1803903"/>
    <lineage>
        <taxon>Bacteria</taxon>
        <taxon>Bacillati</taxon>
        <taxon>Actinomycetota</taxon>
        <taxon>Actinomycetes</taxon>
        <taxon>Streptosporangiales</taxon>
        <taxon>Thermomonosporaceae</taxon>
        <taxon>Actinomadura</taxon>
    </lineage>
</organism>
<evidence type="ECO:0000256" key="1">
    <source>
        <dbReference type="SAM" id="Phobius"/>
    </source>
</evidence>
<comment type="caution">
    <text evidence="2">The sequence shown here is derived from an EMBL/GenBank/DDBJ whole genome shotgun (WGS) entry which is preliminary data.</text>
</comment>
<name>A0A6L3W800_9ACTN</name>
<sequence length="67" mass="7190">MVLGSVFGQGLTAIMCMSLLLTVIALAVTAFMVVAFASEERAERVYRLLRLIIGRPEPKAPKPSSPA</sequence>
<keyword evidence="1" id="KW-1133">Transmembrane helix</keyword>
<dbReference type="AlphaFoldDB" id="A0A6L3W800"/>
<keyword evidence="3" id="KW-1185">Reference proteome</keyword>
<proteinExistence type="predicted"/>